<evidence type="ECO:0000313" key="3">
    <source>
        <dbReference type="Proteomes" id="UP000017127"/>
    </source>
</evidence>
<reference evidence="2 3" key="1">
    <citation type="journal article" date="2013" name="Front. Microbiol.">
        <title>Comparative genomic analyses of the cyanobacterium, Lyngbya aestuarii BL J, a powerful hydrogen producer.</title>
        <authorList>
            <person name="Kothari A."/>
            <person name="Vaughn M."/>
            <person name="Garcia-Pichel F."/>
        </authorList>
    </citation>
    <scope>NUCLEOTIDE SEQUENCE [LARGE SCALE GENOMIC DNA]</scope>
    <source>
        <strain evidence="2 3">BL J</strain>
    </source>
</reference>
<dbReference type="EMBL" id="AUZM01000046">
    <property type="protein sequence ID" value="ERT05906.1"/>
    <property type="molecule type" value="Genomic_DNA"/>
</dbReference>
<protein>
    <submittedName>
        <fullName evidence="2">Uncharacterized protein</fullName>
    </submittedName>
</protein>
<feature type="compositionally biased region" description="Low complexity" evidence="1">
    <location>
        <begin position="15"/>
        <end position="41"/>
    </location>
</feature>
<keyword evidence="3" id="KW-1185">Reference proteome</keyword>
<evidence type="ECO:0000256" key="1">
    <source>
        <dbReference type="SAM" id="MobiDB-lite"/>
    </source>
</evidence>
<dbReference type="AlphaFoldDB" id="U7QHL6"/>
<comment type="caution">
    <text evidence="2">The sequence shown here is derived from an EMBL/GenBank/DDBJ whole genome shotgun (WGS) entry which is preliminary data.</text>
</comment>
<sequence length="149" mass="15794">MISSLGLTVLTACSPSETAQNTTETTPSPTVETASTETATADHSAPQKGGQVVETGAYHLEFVALPEPGGTHLDFYLQSGDSHEAVPGAKVTAQIQLPNGEQQALDLEYDQAGKHYAVFLPGEETGEYKVAVLSDINGEKVNGRFNFNR</sequence>
<gene>
    <name evidence="2" type="ORF">M595_4133</name>
</gene>
<accession>U7QHL6</accession>
<feature type="region of interest" description="Disordered" evidence="1">
    <location>
        <begin position="15"/>
        <end position="51"/>
    </location>
</feature>
<dbReference type="PATRIC" id="fig|1348334.3.peg.3998"/>
<organism evidence="2 3">
    <name type="scientific">Lyngbya aestuarii BL J</name>
    <dbReference type="NCBI Taxonomy" id="1348334"/>
    <lineage>
        <taxon>Bacteria</taxon>
        <taxon>Bacillati</taxon>
        <taxon>Cyanobacteriota</taxon>
        <taxon>Cyanophyceae</taxon>
        <taxon>Oscillatoriophycideae</taxon>
        <taxon>Oscillatoriales</taxon>
        <taxon>Microcoleaceae</taxon>
        <taxon>Lyngbya</taxon>
    </lineage>
</organism>
<name>U7QHL6_9CYAN</name>
<evidence type="ECO:0000313" key="2">
    <source>
        <dbReference type="EMBL" id="ERT05906.1"/>
    </source>
</evidence>
<proteinExistence type="predicted"/>
<dbReference type="Proteomes" id="UP000017127">
    <property type="component" value="Unassembled WGS sequence"/>
</dbReference>